<protein>
    <recommendedName>
        <fullName evidence="2">Tn3 transposase DDE domain-containing protein</fullName>
    </recommendedName>
</protein>
<evidence type="ECO:0000259" key="2">
    <source>
        <dbReference type="Pfam" id="PF01526"/>
    </source>
</evidence>
<dbReference type="GO" id="GO:0006313">
    <property type="term" value="P:DNA transposition"/>
    <property type="evidence" value="ECO:0007669"/>
    <property type="project" value="InterPro"/>
</dbReference>
<comment type="caution">
    <text evidence="3">The sequence shown here is derived from an EMBL/GenBank/DDBJ whole genome shotgun (WGS) entry which is preliminary data.</text>
</comment>
<gene>
    <name evidence="3" type="ORF">ATE80_23790</name>
</gene>
<dbReference type="GO" id="GO:0004803">
    <property type="term" value="F:transposase activity"/>
    <property type="evidence" value="ECO:0007669"/>
    <property type="project" value="InterPro"/>
</dbReference>
<dbReference type="EMBL" id="LNSV01000078">
    <property type="protein sequence ID" value="KUH36399.1"/>
    <property type="molecule type" value="Genomic_DNA"/>
</dbReference>
<dbReference type="InterPro" id="IPR002513">
    <property type="entry name" value="Tn3_Tnp_DDE_dom"/>
</dbReference>
<dbReference type="AlphaFoldDB" id="A0A100Y2E6"/>
<keyword evidence="4" id="KW-1185">Reference proteome</keyword>
<dbReference type="STRING" id="936756.ATE80_23790"/>
<dbReference type="RefSeq" id="WP_058944312.1">
    <property type="nucleotide sequence ID" value="NZ_LNSV01000078.1"/>
</dbReference>
<evidence type="ECO:0000313" key="3">
    <source>
        <dbReference type="EMBL" id="KUH36399.1"/>
    </source>
</evidence>
<organism evidence="3 4">
    <name type="scientific">Streptomyces kanasensis</name>
    <dbReference type="NCBI Taxonomy" id="936756"/>
    <lineage>
        <taxon>Bacteria</taxon>
        <taxon>Bacillati</taxon>
        <taxon>Actinomycetota</taxon>
        <taxon>Actinomycetes</taxon>
        <taxon>Kitasatosporales</taxon>
        <taxon>Streptomycetaceae</taxon>
        <taxon>Streptomyces</taxon>
    </lineage>
</organism>
<proteinExistence type="predicted"/>
<feature type="domain" description="Tn3 transposase DDE" evidence="2">
    <location>
        <begin position="18"/>
        <end position="72"/>
    </location>
</feature>
<feature type="region of interest" description="Disordered" evidence="1">
    <location>
        <begin position="83"/>
        <end position="104"/>
    </location>
</feature>
<dbReference type="OrthoDB" id="5292689at2"/>
<sequence length="127" mass="13892">MHADTQGQSFPFGEPGRDIIDFGLIESEFRHPLRVTISVREGAISSAMLLRRFRVGVRKNATYTAFREVGRVTDGPAAALPFRRPAAPAGDRNHDEVEASPGFSRVDGFGKGAVITDNEPVELRAVR</sequence>
<dbReference type="Proteomes" id="UP000054011">
    <property type="component" value="Unassembled WGS sequence"/>
</dbReference>
<evidence type="ECO:0000256" key="1">
    <source>
        <dbReference type="SAM" id="MobiDB-lite"/>
    </source>
</evidence>
<name>A0A100Y2E6_9ACTN</name>
<accession>A0A100Y2E6</accession>
<reference evidence="3 4" key="1">
    <citation type="submission" date="2015-11" db="EMBL/GenBank/DDBJ databases">
        <title>Genome-wide analysis reveals the secondary metabolome in Streptomyces kanasensis ZX01.</title>
        <authorList>
            <person name="Zhang G."/>
            <person name="Han L."/>
            <person name="Feng J."/>
            <person name="Zhang X."/>
        </authorList>
    </citation>
    <scope>NUCLEOTIDE SEQUENCE [LARGE SCALE GENOMIC DNA]</scope>
    <source>
        <strain evidence="3 4">ZX01</strain>
    </source>
</reference>
<evidence type="ECO:0000313" key="4">
    <source>
        <dbReference type="Proteomes" id="UP000054011"/>
    </source>
</evidence>
<dbReference type="Pfam" id="PF01526">
    <property type="entry name" value="DDE_Tnp_Tn3"/>
    <property type="match status" value="1"/>
</dbReference>